<comment type="similarity">
    <text evidence="7">Belongs to the shikimate kinase family.</text>
</comment>
<comment type="function">
    <text evidence="7">Catalyzes the specific phosphorylation of the 3-hydroxyl group of shikimic acid using ATP as a cosubstrate.</text>
</comment>
<dbReference type="Gene3D" id="3.40.50.300">
    <property type="entry name" value="P-loop containing nucleotide triphosphate hydrolases"/>
    <property type="match status" value="1"/>
</dbReference>
<reference evidence="9" key="1">
    <citation type="journal article" date="2019" name="Int. J. Syst. Evol. Microbiol.">
        <title>The Global Catalogue of Microorganisms (GCM) 10K type strain sequencing project: providing services to taxonomists for standard genome sequencing and annotation.</title>
        <authorList>
            <consortium name="The Broad Institute Genomics Platform"/>
            <consortium name="The Broad Institute Genome Sequencing Center for Infectious Disease"/>
            <person name="Wu L."/>
            <person name="Ma J."/>
        </authorList>
    </citation>
    <scope>NUCLEOTIDE SEQUENCE [LARGE SCALE GENOMIC DNA]</scope>
    <source>
        <strain evidence="9">JCM 31921</strain>
    </source>
</reference>
<evidence type="ECO:0000256" key="1">
    <source>
        <dbReference type="ARBA" id="ARBA00022605"/>
    </source>
</evidence>
<feature type="binding site" evidence="7">
    <location>
        <position position="87"/>
    </location>
    <ligand>
        <name>substrate</name>
    </ligand>
</feature>
<dbReference type="HAMAP" id="MF_00109">
    <property type="entry name" value="Shikimate_kinase"/>
    <property type="match status" value="1"/>
</dbReference>
<keyword evidence="7" id="KW-0460">Magnesium</keyword>
<dbReference type="InterPro" id="IPR000623">
    <property type="entry name" value="Shikimate_kinase/TSH1"/>
</dbReference>
<dbReference type="EC" id="2.7.1.71" evidence="7"/>
<evidence type="ECO:0000256" key="7">
    <source>
        <dbReference type="HAMAP-Rule" id="MF_00109"/>
    </source>
</evidence>
<feature type="binding site" evidence="7">
    <location>
        <begin position="17"/>
        <end position="22"/>
    </location>
    <ligand>
        <name>ATP</name>
        <dbReference type="ChEBI" id="CHEBI:30616"/>
    </ligand>
</feature>
<evidence type="ECO:0000313" key="9">
    <source>
        <dbReference type="Proteomes" id="UP001501410"/>
    </source>
</evidence>
<feature type="binding site" evidence="7">
    <location>
        <position position="21"/>
    </location>
    <ligand>
        <name>Mg(2+)</name>
        <dbReference type="ChEBI" id="CHEBI:18420"/>
    </ligand>
</feature>
<evidence type="ECO:0000256" key="3">
    <source>
        <dbReference type="ARBA" id="ARBA00022741"/>
    </source>
</evidence>
<comment type="subunit">
    <text evidence="7">Monomer.</text>
</comment>
<keyword evidence="2 7" id="KW-0808">Transferase</keyword>
<name>A0ABP8N1P4_9BACT</name>
<keyword evidence="7" id="KW-0963">Cytoplasm</keyword>
<dbReference type="InterPro" id="IPR027417">
    <property type="entry name" value="P-loop_NTPase"/>
</dbReference>
<accession>A0ABP8N1P4</accession>
<keyword evidence="5 7" id="KW-0067">ATP-binding</keyword>
<sequence length="175" mass="20017">MQQVKHYRIVFLTGMPGSGKSYWSRQLAAHHGLAHTDLDKELEQRTGLTPPVFFEQYGEAAFREEERMALNALIARERQDIVVACGGGTPCFFDNMQRMKDNGVVVFVHPPRHVLIRHLEEEQHLRPLLRGGELEAVLDALWERRAADYRQAHFQIEGRELSLADFEPVMAAALL</sequence>
<keyword evidence="9" id="KW-1185">Reference proteome</keyword>
<protein>
    <recommendedName>
        <fullName evidence="7">Shikimate kinase</fullName>
        <shortName evidence="7">SK</shortName>
        <ecNumber evidence="7">2.7.1.71</ecNumber>
    </recommendedName>
</protein>
<keyword evidence="7" id="KW-0479">Metal-binding</keyword>
<dbReference type="RefSeq" id="WP_344827926.1">
    <property type="nucleotide sequence ID" value="NZ_BAABEZ010000024.1"/>
</dbReference>
<evidence type="ECO:0000256" key="2">
    <source>
        <dbReference type="ARBA" id="ARBA00022679"/>
    </source>
</evidence>
<comment type="caution">
    <text evidence="7">Lacks conserved residue(s) required for the propagation of feature annotation.</text>
</comment>
<organism evidence="8 9">
    <name type="scientific">Rurimicrobium arvi</name>
    <dbReference type="NCBI Taxonomy" id="2049916"/>
    <lineage>
        <taxon>Bacteria</taxon>
        <taxon>Pseudomonadati</taxon>
        <taxon>Bacteroidota</taxon>
        <taxon>Chitinophagia</taxon>
        <taxon>Chitinophagales</taxon>
        <taxon>Chitinophagaceae</taxon>
        <taxon>Rurimicrobium</taxon>
    </lineage>
</organism>
<dbReference type="PRINTS" id="PR01100">
    <property type="entry name" value="SHIKIMTKNASE"/>
</dbReference>
<dbReference type="Pfam" id="PF01202">
    <property type="entry name" value="SKI"/>
    <property type="match status" value="1"/>
</dbReference>
<dbReference type="SUPFAM" id="SSF52540">
    <property type="entry name" value="P-loop containing nucleoside triphosphate hydrolases"/>
    <property type="match status" value="1"/>
</dbReference>
<evidence type="ECO:0000256" key="5">
    <source>
        <dbReference type="ARBA" id="ARBA00022840"/>
    </source>
</evidence>
<comment type="subcellular location">
    <subcellularLocation>
        <location evidence="7">Cytoplasm</location>
    </subcellularLocation>
</comment>
<comment type="catalytic activity">
    <reaction evidence="7">
        <text>shikimate + ATP = 3-phosphoshikimate + ADP + H(+)</text>
        <dbReference type="Rhea" id="RHEA:13121"/>
        <dbReference type="ChEBI" id="CHEBI:15378"/>
        <dbReference type="ChEBI" id="CHEBI:30616"/>
        <dbReference type="ChEBI" id="CHEBI:36208"/>
        <dbReference type="ChEBI" id="CHEBI:145989"/>
        <dbReference type="ChEBI" id="CHEBI:456216"/>
        <dbReference type="EC" id="2.7.1.71"/>
    </reaction>
</comment>
<comment type="cofactor">
    <cofactor evidence="7">
        <name>Mg(2+)</name>
        <dbReference type="ChEBI" id="CHEBI:18420"/>
    </cofactor>
    <text evidence="7">Binds 1 Mg(2+) ion per subunit.</text>
</comment>
<comment type="caution">
    <text evidence="8">The sequence shown here is derived from an EMBL/GenBank/DDBJ whole genome shotgun (WGS) entry which is preliminary data.</text>
</comment>
<dbReference type="PANTHER" id="PTHR21087:SF16">
    <property type="entry name" value="SHIKIMATE KINASE 1, CHLOROPLASTIC"/>
    <property type="match status" value="1"/>
</dbReference>
<dbReference type="Proteomes" id="UP001501410">
    <property type="component" value="Unassembled WGS sequence"/>
</dbReference>
<comment type="pathway">
    <text evidence="7">Metabolic intermediate biosynthesis; chorismate biosynthesis; chorismate from D-erythrose 4-phosphate and phosphoenolpyruvate: step 5/7.</text>
</comment>
<keyword evidence="6 7" id="KW-0057">Aromatic amino acid biosynthesis</keyword>
<feature type="binding site" evidence="7">
    <location>
        <position position="126"/>
    </location>
    <ligand>
        <name>ATP</name>
        <dbReference type="ChEBI" id="CHEBI:30616"/>
    </ligand>
</feature>
<proteinExistence type="inferred from homology"/>
<evidence type="ECO:0000256" key="6">
    <source>
        <dbReference type="ARBA" id="ARBA00023141"/>
    </source>
</evidence>
<dbReference type="GO" id="GO:0016301">
    <property type="term" value="F:kinase activity"/>
    <property type="evidence" value="ECO:0007669"/>
    <property type="project" value="UniProtKB-KW"/>
</dbReference>
<keyword evidence="1 7" id="KW-0028">Amino-acid biosynthesis</keyword>
<dbReference type="CDD" id="cd00464">
    <property type="entry name" value="SK"/>
    <property type="match status" value="1"/>
</dbReference>
<dbReference type="InterPro" id="IPR031322">
    <property type="entry name" value="Shikimate/glucono_kinase"/>
</dbReference>
<evidence type="ECO:0000313" key="8">
    <source>
        <dbReference type="EMBL" id="GAA4458065.1"/>
    </source>
</evidence>
<feature type="binding site" evidence="7">
    <location>
        <position position="39"/>
    </location>
    <ligand>
        <name>substrate</name>
    </ligand>
</feature>
<gene>
    <name evidence="7" type="primary">aroK</name>
    <name evidence="8" type="ORF">GCM10023092_25810</name>
</gene>
<feature type="binding site" evidence="7">
    <location>
        <position position="145"/>
    </location>
    <ligand>
        <name>substrate</name>
    </ligand>
</feature>
<dbReference type="EMBL" id="BAABEZ010000024">
    <property type="protein sequence ID" value="GAA4458065.1"/>
    <property type="molecule type" value="Genomic_DNA"/>
</dbReference>
<dbReference type="PANTHER" id="PTHR21087">
    <property type="entry name" value="SHIKIMATE KINASE"/>
    <property type="match status" value="1"/>
</dbReference>
<keyword evidence="4 7" id="KW-0418">Kinase</keyword>
<keyword evidence="3 7" id="KW-0547">Nucleotide-binding</keyword>
<feature type="binding site" evidence="7">
    <location>
        <position position="63"/>
    </location>
    <ligand>
        <name>substrate</name>
    </ligand>
</feature>
<evidence type="ECO:0000256" key="4">
    <source>
        <dbReference type="ARBA" id="ARBA00022777"/>
    </source>
</evidence>